<protein>
    <submittedName>
        <fullName evidence="1">Uncharacterized protein</fullName>
    </submittedName>
</protein>
<name>A0A7V7RJZ4_9BACI</name>
<dbReference type="OrthoDB" id="2930722at2"/>
<proteinExistence type="predicted"/>
<evidence type="ECO:0000313" key="1">
    <source>
        <dbReference type="EMBL" id="KAB2331332.1"/>
    </source>
</evidence>
<reference evidence="1 2" key="1">
    <citation type="journal article" date="2014" name="Arch. Microbiol.">
        <title>Bacillus mesophilum sp. nov., strain IITR-54T, a novel 4-chlorobiphenyl dechlorinating bacterium.</title>
        <authorList>
            <person name="Manickam N."/>
            <person name="Singh N.K."/>
            <person name="Bajaj A."/>
            <person name="Kumar R.M."/>
            <person name="Kaur G."/>
            <person name="Kaur N."/>
            <person name="Bala M."/>
            <person name="Kumar A."/>
            <person name="Mayilraj S."/>
        </authorList>
    </citation>
    <scope>NUCLEOTIDE SEQUENCE [LARGE SCALE GENOMIC DNA]</scope>
    <source>
        <strain evidence="1 2">IITR-54</strain>
    </source>
</reference>
<dbReference type="PROSITE" id="PS51257">
    <property type="entry name" value="PROKAR_LIPOPROTEIN"/>
    <property type="match status" value="1"/>
</dbReference>
<comment type="caution">
    <text evidence="1">The sequence shown here is derived from an EMBL/GenBank/DDBJ whole genome shotgun (WGS) entry which is preliminary data.</text>
</comment>
<dbReference type="RefSeq" id="WP_151574993.1">
    <property type="nucleotide sequence ID" value="NZ_WBOT01000005.1"/>
</dbReference>
<keyword evidence="2" id="KW-1185">Reference proteome</keyword>
<accession>A0A7V7RJZ4</accession>
<gene>
    <name evidence="1" type="ORF">F7732_15895</name>
</gene>
<organism evidence="1 2">
    <name type="scientific">Bacillus mesophilum</name>
    <dbReference type="NCBI Taxonomy" id="1071718"/>
    <lineage>
        <taxon>Bacteria</taxon>
        <taxon>Bacillati</taxon>
        <taxon>Bacillota</taxon>
        <taxon>Bacilli</taxon>
        <taxon>Bacillales</taxon>
        <taxon>Bacillaceae</taxon>
        <taxon>Bacillus</taxon>
    </lineage>
</organism>
<dbReference type="EMBL" id="WBOT01000005">
    <property type="protein sequence ID" value="KAB2331332.1"/>
    <property type="molecule type" value="Genomic_DNA"/>
</dbReference>
<dbReference type="Proteomes" id="UP000441354">
    <property type="component" value="Unassembled WGS sequence"/>
</dbReference>
<dbReference type="AlphaFoldDB" id="A0A7V7RJZ4"/>
<sequence length="77" mass="8434">MKKILILFTVISVLSAGCSQQEDNNYSVWIDASTSTQASIDSALDRLTNSNVEFIVDENGDILLNAKEMEKAVMCCS</sequence>
<evidence type="ECO:0000313" key="2">
    <source>
        <dbReference type="Proteomes" id="UP000441354"/>
    </source>
</evidence>